<sequence length="121" mass="13667">MYNEAKKVDLNDKVLIETLTSFIKLDRDEQLKFSLGAGLYKLRVATKEGRGKSGGSRSILAFKKDNGIYWLHLFSKNEKGNVTTAELKKLKQLADIMLSLTEEQITKLTSLGELFEVNKNV</sequence>
<gene>
    <name evidence="1" type="ORF">ACD661_16510</name>
</gene>
<dbReference type="Proteomes" id="UP001615550">
    <property type="component" value="Unassembled WGS sequence"/>
</dbReference>
<organism evidence="1 2">
    <name type="scientific">Legionella lytica</name>
    <dbReference type="NCBI Taxonomy" id="96232"/>
    <lineage>
        <taxon>Bacteria</taxon>
        <taxon>Pseudomonadati</taxon>
        <taxon>Pseudomonadota</taxon>
        <taxon>Gammaproteobacteria</taxon>
        <taxon>Legionellales</taxon>
        <taxon>Legionellaceae</taxon>
        <taxon>Legionella</taxon>
    </lineage>
</organism>
<reference evidence="1 2" key="1">
    <citation type="submission" date="2024-08" db="EMBL/GenBank/DDBJ databases">
        <title>Draft Genome Sequence of Legionella lytica strain DSB2004, Isolated From a Fire Sprinkler System.</title>
        <authorList>
            <person name="Everhart A.D."/>
            <person name="Kidane D.T."/>
            <person name="Farone A.L."/>
            <person name="Farone M.B."/>
        </authorList>
    </citation>
    <scope>NUCLEOTIDE SEQUENCE [LARGE SCALE GENOMIC DNA]</scope>
    <source>
        <strain evidence="1 2">DSB2004</strain>
    </source>
</reference>
<dbReference type="InterPro" id="IPR009387">
    <property type="entry name" value="HigB-2"/>
</dbReference>
<dbReference type="RefSeq" id="WP_400188956.1">
    <property type="nucleotide sequence ID" value="NZ_JBGORX010000014.1"/>
</dbReference>
<protein>
    <submittedName>
        <fullName evidence="1">Type II toxin-antitoxin system RelE/ParE family toxin</fullName>
    </submittedName>
</protein>
<dbReference type="Pfam" id="PF06296">
    <property type="entry name" value="RelE"/>
    <property type="match status" value="1"/>
</dbReference>
<proteinExistence type="predicted"/>
<accession>A0ABW8DBT0</accession>
<keyword evidence="2" id="KW-1185">Reference proteome</keyword>
<comment type="caution">
    <text evidence="1">The sequence shown here is derived from an EMBL/GenBank/DDBJ whole genome shotgun (WGS) entry which is preliminary data.</text>
</comment>
<dbReference type="EMBL" id="JBGORX010000014">
    <property type="protein sequence ID" value="MFJ1270159.1"/>
    <property type="molecule type" value="Genomic_DNA"/>
</dbReference>
<evidence type="ECO:0000313" key="1">
    <source>
        <dbReference type="EMBL" id="MFJ1270159.1"/>
    </source>
</evidence>
<name>A0ABW8DBT0_9GAMM</name>
<evidence type="ECO:0000313" key="2">
    <source>
        <dbReference type="Proteomes" id="UP001615550"/>
    </source>
</evidence>